<organism evidence="2 3">
    <name type="scientific">Ferrimonas sediminicola</name>
    <dbReference type="NCBI Taxonomy" id="2569538"/>
    <lineage>
        <taxon>Bacteria</taxon>
        <taxon>Pseudomonadati</taxon>
        <taxon>Pseudomonadota</taxon>
        <taxon>Gammaproteobacteria</taxon>
        <taxon>Alteromonadales</taxon>
        <taxon>Ferrimonadaceae</taxon>
        <taxon>Ferrimonas</taxon>
    </lineage>
</organism>
<dbReference type="Pfam" id="PF01882">
    <property type="entry name" value="DUF58"/>
    <property type="match status" value="1"/>
</dbReference>
<dbReference type="PANTHER" id="PTHR33608">
    <property type="entry name" value="BLL2464 PROTEIN"/>
    <property type="match status" value="1"/>
</dbReference>
<proteinExistence type="predicted"/>
<protein>
    <submittedName>
        <fullName evidence="2">DUF58 domain-containing protein</fullName>
    </submittedName>
</protein>
<feature type="domain" description="DUF58" evidence="1">
    <location>
        <begin position="57"/>
        <end position="257"/>
    </location>
</feature>
<dbReference type="PANTHER" id="PTHR33608:SF12">
    <property type="entry name" value="DUF58 DOMAIN-CONTAINING PROTEIN"/>
    <property type="match status" value="1"/>
</dbReference>
<dbReference type="EMBL" id="SWCI01000003">
    <property type="protein sequence ID" value="TKB49828.1"/>
    <property type="molecule type" value="Genomic_DNA"/>
</dbReference>
<keyword evidence="3" id="KW-1185">Reference proteome</keyword>
<sequence length="306" mass="34553">MVTLPTHANGVDLTLEELLIYRGPASRNNPFRGLPRTSQRAGQNLSTLKGRGMEFDEVRRYQSGDDVRTIDWRVTARTGHAHTKLFREERERPVMLFVDLGQRMRTGSALMLQSVQAAHLAALIGWQSIAAGERLGGIICCEGAHREHKPRARRQGIAPLLDSLVHIHRQTGSDQEEYLDQGVGRLRHLAHPGGVIPVISDGLGLLPQHLDTLADLGRHSDIRLFQITDPLAQRLSALPDRITVPVWHQGRLSQMDHHDRRLWQQQFASQLHDFEQGCHTRGLRLSRVDAGRPLTEQLDSIWKPIH</sequence>
<evidence type="ECO:0000313" key="3">
    <source>
        <dbReference type="Proteomes" id="UP000305674"/>
    </source>
</evidence>
<comment type="caution">
    <text evidence="2">The sequence shown here is derived from an EMBL/GenBank/DDBJ whole genome shotgun (WGS) entry which is preliminary data.</text>
</comment>
<evidence type="ECO:0000259" key="1">
    <source>
        <dbReference type="Pfam" id="PF01882"/>
    </source>
</evidence>
<evidence type="ECO:0000313" key="2">
    <source>
        <dbReference type="EMBL" id="TKB49828.1"/>
    </source>
</evidence>
<gene>
    <name evidence="2" type="ORF">FCL40_06620</name>
</gene>
<dbReference type="OrthoDB" id="9776116at2"/>
<dbReference type="AlphaFoldDB" id="A0A4U1BF36"/>
<dbReference type="Proteomes" id="UP000305674">
    <property type="component" value="Unassembled WGS sequence"/>
</dbReference>
<name>A0A4U1BF36_9GAMM</name>
<accession>A0A4U1BF36</accession>
<dbReference type="InterPro" id="IPR002881">
    <property type="entry name" value="DUF58"/>
</dbReference>
<reference evidence="2 3" key="1">
    <citation type="submission" date="2019-04" db="EMBL/GenBank/DDBJ databases">
        <authorList>
            <person name="Hwang J.C."/>
        </authorList>
    </citation>
    <scope>NUCLEOTIDE SEQUENCE [LARGE SCALE GENOMIC DNA]</scope>
    <source>
        <strain evidence="2 3">IMCC35001</strain>
    </source>
</reference>